<comment type="caution">
    <text evidence="2">The sequence shown here is derived from an EMBL/GenBank/DDBJ whole genome shotgun (WGS) entry which is preliminary data.</text>
</comment>
<dbReference type="EMBL" id="JAUZEE010000003">
    <property type="protein sequence ID" value="MDP4300381.1"/>
    <property type="molecule type" value="Genomic_DNA"/>
</dbReference>
<proteinExistence type="predicted"/>
<organism evidence="2 3">
    <name type="scientific">Leptothrix discophora</name>
    <dbReference type="NCBI Taxonomy" id="89"/>
    <lineage>
        <taxon>Bacteria</taxon>
        <taxon>Pseudomonadati</taxon>
        <taxon>Pseudomonadota</taxon>
        <taxon>Betaproteobacteria</taxon>
        <taxon>Burkholderiales</taxon>
        <taxon>Sphaerotilaceae</taxon>
        <taxon>Leptothrix</taxon>
    </lineage>
</organism>
<sequence>MAITSAALSLGDAEVRQLDGLFSLNDLHAAAGNLPKDRPQQFLRREETKALIVELDNQCADSRTALRVVNGGTAPGTYACRELVIAYAAWISAAFHLKVIRVFLAQPGATVAAPAAAPEPLRRRWLTEQHGNDAPVTVSLGEDVHLGTWIDLAGELMRAHGRPVVGMPSHADALALASAAAQPVALTVQQLPKGRGEDIARAIHADSSLSVADLHRIAEMASTQLWVRTRGLVRAQGQDPDRALFAAHGCTRGAAS</sequence>
<evidence type="ECO:0000313" key="2">
    <source>
        <dbReference type="EMBL" id="MDP4300381.1"/>
    </source>
</evidence>
<keyword evidence="3" id="KW-1185">Reference proteome</keyword>
<reference evidence="2 3" key="1">
    <citation type="submission" date="2023-08" db="EMBL/GenBank/DDBJ databases">
        <authorList>
            <person name="Roldan D.M."/>
            <person name="Menes R.J."/>
        </authorList>
    </citation>
    <scope>NUCLEOTIDE SEQUENCE [LARGE SCALE GENOMIC DNA]</scope>
    <source>
        <strain evidence="2 3">CCM 2812</strain>
    </source>
</reference>
<dbReference type="InterPro" id="IPR017880">
    <property type="entry name" value="KilA_N"/>
</dbReference>
<dbReference type="Pfam" id="PF04383">
    <property type="entry name" value="KilA-N"/>
    <property type="match status" value="1"/>
</dbReference>
<dbReference type="Proteomes" id="UP001235760">
    <property type="component" value="Unassembled WGS sequence"/>
</dbReference>
<name>A0ABT9G1P1_LEPDI</name>
<evidence type="ECO:0000313" key="3">
    <source>
        <dbReference type="Proteomes" id="UP001235760"/>
    </source>
</evidence>
<gene>
    <name evidence="2" type="ORF">Q8X39_07000</name>
</gene>
<evidence type="ECO:0000259" key="1">
    <source>
        <dbReference type="PROSITE" id="PS51301"/>
    </source>
</evidence>
<dbReference type="PROSITE" id="PS51301">
    <property type="entry name" value="KILA_N"/>
    <property type="match status" value="1"/>
</dbReference>
<accession>A0ABT9G1P1</accession>
<dbReference type="InterPro" id="IPR018004">
    <property type="entry name" value="KilA/APSES_HTH"/>
</dbReference>
<protein>
    <submittedName>
        <fullName evidence="2">KilA-N domain-containing protein</fullName>
    </submittedName>
</protein>
<feature type="domain" description="KilA-N" evidence="1">
    <location>
        <begin position="2"/>
        <end position="106"/>
    </location>
</feature>
<dbReference type="SMART" id="SM01252">
    <property type="entry name" value="KilA-N"/>
    <property type="match status" value="1"/>
</dbReference>